<gene>
    <name evidence="2" type="ORF">WJX75_002593</name>
</gene>
<dbReference type="Proteomes" id="UP001491310">
    <property type="component" value="Unassembled WGS sequence"/>
</dbReference>
<reference evidence="2 3" key="1">
    <citation type="journal article" date="2024" name="Nat. Commun.">
        <title>Phylogenomics reveals the evolutionary origins of lichenization in chlorophyte algae.</title>
        <authorList>
            <person name="Puginier C."/>
            <person name="Libourel C."/>
            <person name="Otte J."/>
            <person name="Skaloud P."/>
            <person name="Haon M."/>
            <person name="Grisel S."/>
            <person name="Petersen M."/>
            <person name="Berrin J.G."/>
            <person name="Delaux P.M."/>
            <person name="Dal Grande F."/>
            <person name="Keller J."/>
        </authorList>
    </citation>
    <scope>NUCLEOTIDE SEQUENCE [LARGE SCALE GENOMIC DNA]</scope>
    <source>
        <strain evidence="2 3">SAG 216-7</strain>
    </source>
</reference>
<feature type="region of interest" description="Disordered" evidence="1">
    <location>
        <begin position="116"/>
        <end position="136"/>
    </location>
</feature>
<protein>
    <submittedName>
        <fullName evidence="2">Uncharacterized protein</fullName>
    </submittedName>
</protein>
<sequence length="173" mass="18734">MACSSVQDVCKAPYRDNMPMREVEGGIFNDNQAADKLNQLDMSTPTSTAPVQDEGASKSGSVASARKMEPAIVPGYFDAEGKPLRGLHRIPVPTIAQQLQDLKGVTAYFQPMTLRTPQTSADASPPWPLKQPKDEASCWTPPINSLVARWADAVLPARTGKATARKRSGVRTR</sequence>
<dbReference type="EMBL" id="JALJOT010000017">
    <property type="protein sequence ID" value="KAK9901572.1"/>
    <property type="molecule type" value="Genomic_DNA"/>
</dbReference>
<organism evidence="2 3">
    <name type="scientific">Coccomyxa subellipsoidea</name>
    <dbReference type="NCBI Taxonomy" id="248742"/>
    <lineage>
        <taxon>Eukaryota</taxon>
        <taxon>Viridiplantae</taxon>
        <taxon>Chlorophyta</taxon>
        <taxon>core chlorophytes</taxon>
        <taxon>Trebouxiophyceae</taxon>
        <taxon>Trebouxiophyceae incertae sedis</taxon>
        <taxon>Coccomyxaceae</taxon>
        <taxon>Coccomyxa</taxon>
    </lineage>
</organism>
<name>A0ABR2YBD7_9CHLO</name>
<comment type="caution">
    <text evidence="2">The sequence shown here is derived from an EMBL/GenBank/DDBJ whole genome shotgun (WGS) entry which is preliminary data.</text>
</comment>
<accession>A0ABR2YBD7</accession>
<evidence type="ECO:0000313" key="3">
    <source>
        <dbReference type="Proteomes" id="UP001491310"/>
    </source>
</evidence>
<evidence type="ECO:0000313" key="2">
    <source>
        <dbReference type="EMBL" id="KAK9901572.1"/>
    </source>
</evidence>
<proteinExistence type="predicted"/>
<feature type="region of interest" description="Disordered" evidence="1">
    <location>
        <begin position="42"/>
        <end position="63"/>
    </location>
</feature>
<keyword evidence="3" id="KW-1185">Reference proteome</keyword>
<evidence type="ECO:0000256" key="1">
    <source>
        <dbReference type="SAM" id="MobiDB-lite"/>
    </source>
</evidence>